<dbReference type="OrthoDB" id="3029244at2759"/>
<dbReference type="Proteomes" id="UP000297245">
    <property type="component" value="Unassembled WGS sequence"/>
</dbReference>
<keyword evidence="3" id="KW-1185">Reference proteome</keyword>
<dbReference type="EMBL" id="ML180998">
    <property type="protein sequence ID" value="THU76311.1"/>
    <property type="molecule type" value="Genomic_DNA"/>
</dbReference>
<feature type="region of interest" description="Disordered" evidence="1">
    <location>
        <begin position="593"/>
        <end position="686"/>
    </location>
</feature>
<accession>A0A4S8KLI7</accession>
<feature type="region of interest" description="Disordered" evidence="1">
    <location>
        <begin position="73"/>
        <end position="98"/>
    </location>
</feature>
<feature type="compositionally biased region" description="Low complexity" evidence="1">
    <location>
        <begin position="622"/>
        <end position="643"/>
    </location>
</feature>
<evidence type="ECO:0000313" key="2">
    <source>
        <dbReference type="EMBL" id="THU76311.1"/>
    </source>
</evidence>
<proteinExistence type="predicted"/>
<feature type="compositionally biased region" description="Basic and acidic residues" evidence="1">
    <location>
        <begin position="677"/>
        <end position="686"/>
    </location>
</feature>
<dbReference type="PANTHER" id="PTHR36562:SF5">
    <property type="entry name" value="SERINE_ARGININE REPETITIVE MATRIX 2"/>
    <property type="match status" value="1"/>
</dbReference>
<feature type="compositionally biased region" description="Polar residues" evidence="1">
    <location>
        <begin position="156"/>
        <end position="170"/>
    </location>
</feature>
<reference evidence="2 3" key="1">
    <citation type="journal article" date="2019" name="Nat. Ecol. Evol.">
        <title>Megaphylogeny resolves global patterns of mushroom evolution.</title>
        <authorList>
            <person name="Varga T."/>
            <person name="Krizsan K."/>
            <person name="Foldi C."/>
            <person name="Dima B."/>
            <person name="Sanchez-Garcia M."/>
            <person name="Sanchez-Ramirez S."/>
            <person name="Szollosi G.J."/>
            <person name="Szarkandi J.G."/>
            <person name="Papp V."/>
            <person name="Albert L."/>
            <person name="Andreopoulos W."/>
            <person name="Angelini C."/>
            <person name="Antonin V."/>
            <person name="Barry K.W."/>
            <person name="Bougher N.L."/>
            <person name="Buchanan P."/>
            <person name="Buyck B."/>
            <person name="Bense V."/>
            <person name="Catcheside P."/>
            <person name="Chovatia M."/>
            <person name="Cooper J."/>
            <person name="Damon W."/>
            <person name="Desjardin D."/>
            <person name="Finy P."/>
            <person name="Geml J."/>
            <person name="Haridas S."/>
            <person name="Hughes K."/>
            <person name="Justo A."/>
            <person name="Karasinski D."/>
            <person name="Kautmanova I."/>
            <person name="Kiss B."/>
            <person name="Kocsube S."/>
            <person name="Kotiranta H."/>
            <person name="LaButti K.M."/>
            <person name="Lechner B.E."/>
            <person name="Liimatainen K."/>
            <person name="Lipzen A."/>
            <person name="Lukacs Z."/>
            <person name="Mihaltcheva S."/>
            <person name="Morgado L.N."/>
            <person name="Niskanen T."/>
            <person name="Noordeloos M.E."/>
            <person name="Ohm R.A."/>
            <person name="Ortiz-Santana B."/>
            <person name="Ovrebo C."/>
            <person name="Racz N."/>
            <person name="Riley R."/>
            <person name="Savchenko A."/>
            <person name="Shiryaev A."/>
            <person name="Soop K."/>
            <person name="Spirin V."/>
            <person name="Szebenyi C."/>
            <person name="Tomsovsky M."/>
            <person name="Tulloss R.E."/>
            <person name="Uehling J."/>
            <person name="Grigoriev I.V."/>
            <person name="Vagvolgyi C."/>
            <person name="Papp T."/>
            <person name="Martin F.M."/>
            <person name="Miettinen O."/>
            <person name="Hibbett D.S."/>
            <person name="Nagy L.G."/>
        </authorList>
    </citation>
    <scope>NUCLEOTIDE SEQUENCE [LARGE SCALE GENOMIC DNA]</scope>
    <source>
        <strain evidence="2 3">CBS 962.96</strain>
    </source>
</reference>
<protein>
    <submittedName>
        <fullName evidence="2">Uncharacterized protein</fullName>
    </submittedName>
</protein>
<gene>
    <name evidence="2" type="ORF">K435DRAFT_879390</name>
</gene>
<organism evidence="2 3">
    <name type="scientific">Dendrothele bispora (strain CBS 962.96)</name>
    <dbReference type="NCBI Taxonomy" id="1314807"/>
    <lineage>
        <taxon>Eukaryota</taxon>
        <taxon>Fungi</taxon>
        <taxon>Dikarya</taxon>
        <taxon>Basidiomycota</taxon>
        <taxon>Agaricomycotina</taxon>
        <taxon>Agaricomycetes</taxon>
        <taxon>Agaricomycetidae</taxon>
        <taxon>Agaricales</taxon>
        <taxon>Agaricales incertae sedis</taxon>
        <taxon>Dendrothele</taxon>
    </lineage>
</organism>
<sequence length="686" mass="74032">MTGGVTPTAAPSTSWPNGRPHSKWSKPQLTALCAALGLPTAGTNQEQADRLRMYLDSNSGTLSENPRFQSLYTYRSDSHQSSKSKTSGKTSTDKDAEDIAATQGTVSMTGYVFAHGKLIRSNITTDPPPQYNHLQSVPAGVSGPKSNASDDDPSDAESTPSPPSRGTNVAATALVKTPTKGPAIVGELRDMMPILKSLLVCVLETGPYAGNSRVREVYLEVSPTLPLYSRQAMDGSTEYLVRLSDLIPKTVETESPLKDRSGRIYRSGLTEDGRINVGTVTRNGEIRSKGLNFSHVNYIPLKVRLGTECLECTLEWEPDSPLTGRTSDSIIVDASQEGSTNAISVDIVPVQSSTTLSAQSGTASGVTDCSVASTSTSGAELALSVPPVTSAPVILADINTHASSVHPGLAPLTHQVPPTPTGDKRVHTQHMTELQRYLFMLFGVQNAEEELKWPKAHKVVTALSRFKKLQGFIKILDGKGWSKSTGGWKIPLSSFTDIPLSPFIHSCIYLGENRKTTLAGYVFVKSDVEEVLGIKTTTAGEDARLFLTKCKGVTKAEAWRDDPEGEYQSKFSDMSVSDFKAYCEMKKGKKGKILKGKMKGKKEKLKSKEKGKKRRKSPTPDSSSAESSSGSSTESTSGISDSGSESESESEKEKRKSRKRRRSSDNGGSKKKKGKKARYESESLDD</sequence>
<dbReference type="AlphaFoldDB" id="A0A4S8KLI7"/>
<dbReference type="GO" id="GO:0005634">
    <property type="term" value="C:nucleus"/>
    <property type="evidence" value="ECO:0007669"/>
    <property type="project" value="TreeGrafter"/>
</dbReference>
<evidence type="ECO:0000256" key="1">
    <source>
        <dbReference type="SAM" id="MobiDB-lite"/>
    </source>
</evidence>
<feature type="compositionally biased region" description="Basic residues" evidence="1">
    <location>
        <begin position="593"/>
        <end position="617"/>
    </location>
</feature>
<name>A0A4S8KLI7_DENBC</name>
<feature type="region of interest" description="Disordered" evidence="1">
    <location>
        <begin position="123"/>
        <end position="174"/>
    </location>
</feature>
<evidence type="ECO:0000313" key="3">
    <source>
        <dbReference type="Proteomes" id="UP000297245"/>
    </source>
</evidence>
<dbReference type="PANTHER" id="PTHR36562">
    <property type="entry name" value="SERINE/ARGININE REPETITIVE MATRIX 2"/>
    <property type="match status" value="1"/>
</dbReference>
<dbReference type="InterPro" id="IPR051372">
    <property type="entry name" value="CWC21"/>
</dbReference>
<feature type="compositionally biased region" description="Low complexity" evidence="1">
    <location>
        <begin position="79"/>
        <end position="90"/>
    </location>
</feature>
<feature type="region of interest" description="Disordered" evidence="1">
    <location>
        <begin position="1"/>
        <end position="26"/>
    </location>
</feature>